<keyword evidence="2" id="KW-1185">Reference proteome</keyword>
<dbReference type="EMBL" id="CP000697">
    <property type="protein sequence ID" value="ABQ29819.1"/>
    <property type="molecule type" value="Genomic_DNA"/>
</dbReference>
<gene>
    <name evidence="1" type="ordered locus">Acry_0595</name>
</gene>
<sequence>MRGERREVGDMSCEDGLTLILPTRGERDISAWIEYHVDLLAGEYGDDFSIIVASEIEPGYRRALENRFVRHFRLEECFFRRIERALDMTTTRNFVLVADDDFLLSLDRREIEDMPDDVISISPKTLRSTGTTVNELIENIHTVAISSHFEFCHDTKEERLVRYLSAPLPSDNSIFYGIFNKDKYRTVLSKHMPFMACLFPACDWTFVAALMAEYKFRSSETSVLLRDTTNVLDLIARELRDIKTMPFQAFMPWAKAIPLHLSLSYIRDVIAPDLLPLLSKEIVRLNMERYDGLVYANLLDPEVGLNRDDIADVVNNSKWLNSEGCVMFQNLFNQTMTL</sequence>
<evidence type="ECO:0000313" key="2">
    <source>
        <dbReference type="Proteomes" id="UP000000245"/>
    </source>
</evidence>
<proteinExistence type="predicted"/>
<dbReference type="AlphaFoldDB" id="A5FW37"/>
<evidence type="ECO:0008006" key="3">
    <source>
        <dbReference type="Google" id="ProtNLM"/>
    </source>
</evidence>
<name>A5FW37_ACICJ</name>
<protein>
    <recommendedName>
        <fullName evidence="3">Glycosyltransferase 2-like domain-containing protein</fullName>
    </recommendedName>
</protein>
<dbReference type="STRING" id="349163.Acry_0595"/>
<dbReference type="HOGENOM" id="CLU_820456_0_0_5"/>
<accession>A5FW37</accession>
<organism evidence="1 2">
    <name type="scientific">Acidiphilium cryptum (strain JF-5)</name>
    <dbReference type="NCBI Taxonomy" id="349163"/>
    <lineage>
        <taxon>Bacteria</taxon>
        <taxon>Pseudomonadati</taxon>
        <taxon>Pseudomonadota</taxon>
        <taxon>Alphaproteobacteria</taxon>
        <taxon>Acetobacterales</taxon>
        <taxon>Acidocellaceae</taxon>
        <taxon>Acidiphilium</taxon>
    </lineage>
</organism>
<dbReference type="KEGG" id="acr:Acry_0595"/>
<evidence type="ECO:0000313" key="1">
    <source>
        <dbReference type="EMBL" id="ABQ29819.1"/>
    </source>
</evidence>
<dbReference type="Proteomes" id="UP000000245">
    <property type="component" value="Chromosome"/>
</dbReference>
<reference evidence="1 2" key="1">
    <citation type="submission" date="2007-05" db="EMBL/GenBank/DDBJ databases">
        <title>Complete sequence of chromosome of Acidiphilium cryptum JF-5.</title>
        <authorList>
            <consortium name="US DOE Joint Genome Institute"/>
            <person name="Copeland A."/>
            <person name="Lucas S."/>
            <person name="Lapidus A."/>
            <person name="Barry K."/>
            <person name="Detter J.C."/>
            <person name="Glavina del Rio T."/>
            <person name="Hammon N."/>
            <person name="Israni S."/>
            <person name="Dalin E."/>
            <person name="Tice H."/>
            <person name="Pitluck S."/>
            <person name="Sims D."/>
            <person name="Brettin T."/>
            <person name="Bruce D."/>
            <person name="Han C."/>
            <person name="Schmutz J."/>
            <person name="Larimer F."/>
            <person name="Land M."/>
            <person name="Hauser L."/>
            <person name="Kyrpides N."/>
            <person name="Kim E."/>
            <person name="Magnuson T."/>
            <person name="Richardson P."/>
        </authorList>
    </citation>
    <scope>NUCLEOTIDE SEQUENCE [LARGE SCALE GENOMIC DNA]</scope>
    <source>
        <strain evidence="1 2">JF-5</strain>
    </source>
</reference>